<dbReference type="PROSITE" id="PS50893">
    <property type="entry name" value="ABC_TRANSPORTER_2"/>
    <property type="match status" value="1"/>
</dbReference>
<evidence type="ECO:0000256" key="8">
    <source>
        <dbReference type="ARBA" id="ARBA00023251"/>
    </source>
</evidence>
<keyword evidence="7" id="KW-0472">Membrane</keyword>
<evidence type="ECO:0000256" key="1">
    <source>
        <dbReference type="ARBA" id="ARBA00004413"/>
    </source>
</evidence>
<dbReference type="Pfam" id="PF13732">
    <property type="entry name" value="DrrA1-3_C"/>
    <property type="match status" value="1"/>
</dbReference>
<evidence type="ECO:0000256" key="6">
    <source>
        <dbReference type="ARBA" id="ARBA00022967"/>
    </source>
</evidence>
<dbReference type="InterPro" id="IPR003593">
    <property type="entry name" value="AAA+_ATPase"/>
</dbReference>
<keyword evidence="8" id="KW-0046">Antibiotic resistance</keyword>
<reference evidence="12 13" key="2">
    <citation type="submission" date="2020-03" db="EMBL/GenBank/DDBJ databases">
        <authorList>
            <person name="Ichikawa N."/>
            <person name="Kimura A."/>
            <person name="Kitahashi Y."/>
            <person name="Uohara A."/>
        </authorList>
    </citation>
    <scope>NUCLEOTIDE SEQUENCE [LARGE SCALE GENOMIC DNA]</scope>
    <source>
        <strain evidence="12 13">NBRC 108639</strain>
    </source>
</reference>
<dbReference type="InterPro" id="IPR027417">
    <property type="entry name" value="P-loop_NTPase"/>
</dbReference>
<dbReference type="SMART" id="SM00382">
    <property type="entry name" value="AAA"/>
    <property type="match status" value="1"/>
</dbReference>
<evidence type="ECO:0000256" key="10">
    <source>
        <dbReference type="SAM" id="MobiDB-lite"/>
    </source>
</evidence>
<evidence type="ECO:0000256" key="2">
    <source>
        <dbReference type="ARBA" id="ARBA00022448"/>
    </source>
</evidence>
<protein>
    <submittedName>
        <fullName evidence="12">Daunorubicin resistance protein DrrA family ABC transporter ATP-binding protein</fullName>
    </submittedName>
</protein>
<dbReference type="GO" id="GO:1900753">
    <property type="term" value="P:doxorubicin transport"/>
    <property type="evidence" value="ECO:0007669"/>
    <property type="project" value="InterPro"/>
</dbReference>
<dbReference type="Pfam" id="PF00005">
    <property type="entry name" value="ABC_tran"/>
    <property type="match status" value="1"/>
</dbReference>
<dbReference type="Proteomes" id="UP000482800">
    <property type="component" value="Unassembled WGS sequence"/>
</dbReference>
<dbReference type="EMBL" id="BLPF01000001">
    <property type="protein sequence ID" value="GFJ76843.1"/>
    <property type="molecule type" value="Genomic_DNA"/>
</dbReference>
<dbReference type="SUPFAM" id="SSF52540">
    <property type="entry name" value="P-loop containing nucleoside triphosphate hydrolases"/>
    <property type="match status" value="1"/>
</dbReference>
<dbReference type="PROSITE" id="PS00211">
    <property type="entry name" value="ABC_TRANSPORTER_1"/>
    <property type="match status" value="1"/>
</dbReference>
<gene>
    <name evidence="12" type="ORF">Phou_010230</name>
</gene>
<dbReference type="GO" id="GO:0005886">
    <property type="term" value="C:plasma membrane"/>
    <property type="evidence" value="ECO:0007669"/>
    <property type="project" value="UniProtKB-SubCell"/>
</dbReference>
<evidence type="ECO:0000256" key="5">
    <source>
        <dbReference type="ARBA" id="ARBA00022840"/>
    </source>
</evidence>
<dbReference type="Gene3D" id="3.40.50.300">
    <property type="entry name" value="P-loop containing nucleotide triphosphate hydrolases"/>
    <property type="match status" value="1"/>
</dbReference>
<sequence>MGAVTEAVRTAGLVKTFGDVRAVDGIDLSVAAGQVYGVLGPNGAGKTTLIRMLATLWRPDAGTAEVFGHDVVREAATVRSLVSVTGQSTSIDDDLSGLENLIMVSRLWGYTPADARRRAMQLLTAFDVVDEKDRQVKTYSGGQKRRVDIAASLVVTPKLLFLDEPTTGLDPLSRQQVWHIVRVLVEEGTTIVLTTQHLDEADQLADRVAVIDHGVVVAEGTPAELKSRTGTSALQVRLADPTQVDAAREVLARAVQAPVRIDGDPSHLTAQVFDPERATRALSDLTASGIGVVDFSLGRPSLNEAFLALTGRPPSTSDSDAEPSPNGAGVTAGASRGGSDGAPA</sequence>
<keyword evidence="13" id="KW-1185">Reference proteome</keyword>
<feature type="compositionally biased region" description="Gly residues" evidence="10">
    <location>
        <begin position="335"/>
        <end position="344"/>
    </location>
</feature>
<dbReference type="FunFam" id="3.40.50.300:FF:000589">
    <property type="entry name" value="ABC transporter, ATP-binding subunit"/>
    <property type="match status" value="1"/>
</dbReference>
<keyword evidence="6" id="KW-1278">Translocase</keyword>
<dbReference type="PANTHER" id="PTHR42711">
    <property type="entry name" value="ABC TRANSPORTER ATP-BINDING PROTEIN"/>
    <property type="match status" value="1"/>
</dbReference>
<dbReference type="InterPro" id="IPR005894">
    <property type="entry name" value="DrrA"/>
</dbReference>
<dbReference type="InterPro" id="IPR025302">
    <property type="entry name" value="DrrA1/2-like_C"/>
</dbReference>
<dbReference type="InterPro" id="IPR050763">
    <property type="entry name" value="ABC_transporter_ATP-binding"/>
</dbReference>
<evidence type="ECO:0000256" key="4">
    <source>
        <dbReference type="ARBA" id="ARBA00022741"/>
    </source>
</evidence>
<evidence type="ECO:0000256" key="9">
    <source>
        <dbReference type="ARBA" id="ARBA00049985"/>
    </source>
</evidence>
<evidence type="ECO:0000256" key="3">
    <source>
        <dbReference type="ARBA" id="ARBA00022475"/>
    </source>
</evidence>
<dbReference type="GO" id="GO:0043215">
    <property type="term" value="P:daunorubicin transport"/>
    <property type="evidence" value="ECO:0007669"/>
    <property type="project" value="InterPro"/>
</dbReference>
<name>A0A6V8JW25_9ACTN</name>
<dbReference type="NCBIfam" id="TIGR01188">
    <property type="entry name" value="drrA"/>
    <property type="match status" value="1"/>
</dbReference>
<dbReference type="InterPro" id="IPR017871">
    <property type="entry name" value="ABC_transporter-like_CS"/>
</dbReference>
<keyword evidence="4" id="KW-0547">Nucleotide-binding</keyword>
<evidence type="ECO:0000313" key="12">
    <source>
        <dbReference type="EMBL" id="GFJ76843.1"/>
    </source>
</evidence>
<comment type="similarity">
    <text evidence="9">Belongs to the ABC transporter superfamily. Drug exporter-1 (DrugE1) (TC 3.A.1.105) family.</text>
</comment>
<dbReference type="GO" id="GO:0046677">
    <property type="term" value="P:response to antibiotic"/>
    <property type="evidence" value="ECO:0007669"/>
    <property type="project" value="UniProtKB-KW"/>
</dbReference>
<dbReference type="GO" id="GO:0016887">
    <property type="term" value="F:ATP hydrolysis activity"/>
    <property type="evidence" value="ECO:0007669"/>
    <property type="project" value="InterPro"/>
</dbReference>
<comment type="subcellular location">
    <subcellularLocation>
        <location evidence="1">Cell membrane</location>
        <topology evidence="1">Peripheral membrane protein</topology>
        <orientation evidence="1">Cytoplasmic side</orientation>
    </subcellularLocation>
</comment>
<organism evidence="12 13">
    <name type="scientific">Phytohabitans houttuyneae</name>
    <dbReference type="NCBI Taxonomy" id="1076126"/>
    <lineage>
        <taxon>Bacteria</taxon>
        <taxon>Bacillati</taxon>
        <taxon>Actinomycetota</taxon>
        <taxon>Actinomycetes</taxon>
        <taxon>Micromonosporales</taxon>
        <taxon>Micromonosporaceae</taxon>
    </lineage>
</organism>
<dbReference type="PANTHER" id="PTHR42711:SF19">
    <property type="entry name" value="DOXORUBICIN RESISTANCE ATP-BINDING PROTEIN DRRA"/>
    <property type="match status" value="1"/>
</dbReference>
<keyword evidence="5 12" id="KW-0067">ATP-binding</keyword>
<reference evidence="12 13" key="1">
    <citation type="submission" date="2020-03" db="EMBL/GenBank/DDBJ databases">
        <title>Whole genome shotgun sequence of Phytohabitans houttuyneae NBRC 108639.</title>
        <authorList>
            <person name="Komaki H."/>
            <person name="Tamura T."/>
        </authorList>
    </citation>
    <scope>NUCLEOTIDE SEQUENCE [LARGE SCALE GENOMIC DNA]</scope>
    <source>
        <strain evidence="12 13">NBRC 108639</strain>
    </source>
</reference>
<dbReference type="InterPro" id="IPR003439">
    <property type="entry name" value="ABC_transporter-like_ATP-bd"/>
</dbReference>
<accession>A0A6V8JW25</accession>
<evidence type="ECO:0000256" key="7">
    <source>
        <dbReference type="ARBA" id="ARBA00023136"/>
    </source>
</evidence>
<comment type="caution">
    <text evidence="12">The sequence shown here is derived from an EMBL/GenBank/DDBJ whole genome shotgun (WGS) entry which is preliminary data.</text>
</comment>
<keyword evidence="2" id="KW-0813">Transport</keyword>
<feature type="region of interest" description="Disordered" evidence="10">
    <location>
        <begin position="309"/>
        <end position="344"/>
    </location>
</feature>
<dbReference type="AlphaFoldDB" id="A0A6V8JW25"/>
<keyword evidence="3" id="KW-1003">Cell membrane</keyword>
<feature type="domain" description="ABC transporter" evidence="11">
    <location>
        <begin position="8"/>
        <end position="238"/>
    </location>
</feature>
<evidence type="ECO:0000313" key="13">
    <source>
        <dbReference type="Proteomes" id="UP000482800"/>
    </source>
</evidence>
<proteinExistence type="inferred from homology"/>
<evidence type="ECO:0000259" key="11">
    <source>
        <dbReference type="PROSITE" id="PS50893"/>
    </source>
</evidence>
<dbReference type="GO" id="GO:0005524">
    <property type="term" value="F:ATP binding"/>
    <property type="evidence" value="ECO:0007669"/>
    <property type="project" value="UniProtKB-KW"/>
</dbReference>